<reference evidence="3" key="1">
    <citation type="submission" date="2021-03" db="EMBL/GenBank/DDBJ databases">
        <title>Leucobacter chromiisoli sp. nov., isolated from chromium-containing soil of chemical plant.</title>
        <authorList>
            <person name="Xu Z."/>
        </authorList>
    </citation>
    <scope>NUCLEOTIDE SEQUENCE</scope>
    <source>
        <strain evidence="3">A2</strain>
    </source>
</reference>
<keyword evidence="2" id="KW-0812">Transmembrane</keyword>
<comment type="caution">
    <text evidence="3">The sequence shown here is derived from an EMBL/GenBank/DDBJ whole genome shotgun (WGS) entry which is preliminary data.</text>
</comment>
<feature type="compositionally biased region" description="Low complexity" evidence="1">
    <location>
        <begin position="70"/>
        <end position="88"/>
    </location>
</feature>
<keyword evidence="2" id="KW-0472">Membrane</keyword>
<evidence type="ECO:0000256" key="2">
    <source>
        <dbReference type="SAM" id="Phobius"/>
    </source>
</evidence>
<dbReference type="Proteomes" id="UP000664398">
    <property type="component" value="Unassembled WGS sequence"/>
</dbReference>
<evidence type="ECO:0000256" key="1">
    <source>
        <dbReference type="SAM" id="MobiDB-lite"/>
    </source>
</evidence>
<feature type="region of interest" description="Disordered" evidence="1">
    <location>
        <begin position="1"/>
        <end position="111"/>
    </location>
</feature>
<evidence type="ECO:0000313" key="3">
    <source>
        <dbReference type="EMBL" id="MBO1805200.1"/>
    </source>
</evidence>
<dbReference type="EMBL" id="JAGDYL010000010">
    <property type="protein sequence ID" value="MBO1805200.1"/>
    <property type="molecule type" value="Genomic_DNA"/>
</dbReference>
<dbReference type="RefSeq" id="WP_208045679.1">
    <property type="nucleotide sequence ID" value="NZ_JAGDYL010000010.1"/>
</dbReference>
<protein>
    <recommendedName>
        <fullName evidence="5">DUF4878 domain-containing protein</fullName>
    </recommendedName>
</protein>
<evidence type="ECO:0000313" key="4">
    <source>
        <dbReference type="Proteomes" id="UP000664398"/>
    </source>
</evidence>
<dbReference type="AlphaFoldDB" id="A0A939M187"/>
<evidence type="ECO:0008006" key="5">
    <source>
        <dbReference type="Google" id="ProtNLM"/>
    </source>
</evidence>
<accession>A0A939M187</accession>
<organism evidence="3 4">
    <name type="scientific">Leucobacter ruminantium</name>
    <dbReference type="NCBI Taxonomy" id="1289170"/>
    <lineage>
        <taxon>Bacteria</taxon>
        <taxon>Bacillati</taxon>
        <taxon>Actinomycetota</taxon>
        <taxon>Actinomycetes</taxon>
        <taxon>Micrococcales</taxon>
        <taxon>Microbacteriaceae</taxon>
        <taxon>Leucobacter</taxon>
    </lineage>
</organism>
<feature type="transmembrane region" description="Helical" evidence="2">
    <location>
        <begin position="117"/>
        <end position="141"/>
    </location>
</feature>
<feature type="compositionally biased region" description="Polar residues" evidence="1">
    <location>
        <begin position="1"/>
        <end position="13"/>
    </location>
</feature>
<sequence>MSDTPDSPDTHTGSGDAPEAPGRVEGGATEGGAPQSPAPQPQQPSTARYAPPQLPSEPVQPQYAPQPGSAQPQYAPQQEQHPQYAQQPGSPVYTAPYQTGRQAGEPRPPKKGLSTGAIIGIVAGAAALLLLFVGGLVWLLIPSAPGGSGGGDAARSPEQTVEQYLQALSDADAEAATALLASPRDSPLLTQEMLEASQELAPITDIEVDPESVVEDEYGDLSVSASFKVGDEAVTRDFSLYESSDGWTLLDGTTSMSLASFSGLDPTVNGAEVSEDYADVFIGGYEIGLGSDYFELPDGGMVVLATFDDASNIHELKPALTEAATQKYRELVRASLNECLAMKTLATPCTRDLSGTFSDGAVPVEGTATRTLTAEGDAALSALKPEPSMTQPQVVSSHDTIVISTTLEADKDGMRGTGEVLLGGGVLSPSVDFGKETPSVTWD</sequence>
<name>A0A939M187_9MICO</name>
<keyword evidence="2" id="KW-1133">Transmembrane helix</keyword>
<keyword evidence="4" id="KW-1185">Reference proteome</keyword>
<gene>
    <name evidence="3" type="ORF">J4H91_07690</name>
</gene>
<proteinExistence type="predicted"/>